<evidence type="ECO:0000313" key="5">
    <source>
        <dbReference type="Proteomes" id="UP000050929"/>
    </source>
</evidence>
<feature type="domain" description="HTH cro/C1-type" evidence="3">
    <location>
        <begin position="7"/>
        <end position="61"/>
    </location>
</feature>
<dbReference type="Gene3D" id="1.10.260.40">
    <property type="entry name" value="lambda repressor-like DNA-binding domains"/>
    <property type="match status" value="1"/>
</dbReference>
<evidence type="ECO:0000313" key="4">
    <source>
        <dbReference type="EMBL" id="KRK63995.1"/>
    </source>
</evidence>
<dbReference type="SUPFAM" id="SSF47413">
    <property type="entry name" value="lambda repressor-like DNA-binding domains"/>
    <property type="match status" value="1"/>
</dbReference>
<dbReference type="EMBL" id="AZDG01000018">
    <property type="protein sequence ID" value="KRK63995.1"/>
    <property type="molecule type" value="Genomic_DNA"/>
</dbReference>
<proteinExistence type="predicted"/>
<dbReference type="RefSeq" id="WP_057766587.1">
    <property type="nucleotide sequence ID" value="NZ_AZDG01000018.1"/>
</dbReference>
<dbReference type="STRING" id="1423811.FC72_GL000769"/>
<keyword evidence="2" id="KW-0812">Transmembrane</keyword>
<feature type="transmembrane region" description="Helical" evidence="2">
    <location>
        <begin position="112"/>
        <end position="131"/>
    </location>
</feature>
<accession>A0A0R1IYT8</accession>
<keyword evidence="2" id="KW-0472">Membrane</keyword>
<evidence type="ECO:0000256" key="1">
    <source>
        <dbReference type="ARBA" id="ARBA00023125"/>
    </source>
</evidence>
<name>A0A0R1IYT8_9LACO</name>
<sequence length="172" mass="19617">MEISDLLKNKRKEMNLTQEELAKSLYVSKRSITNWETGKNTPDIDSLIRLAKLYDISLDDLLLNNSIVVSNIKKQIQLKTMHKYLMCTFVTFLAFFFIISTTGLYGDLAKPVYYSALIGGGSNVFAIIYFLDKINKLENKSESDLIKSTVKWILGGIIMVIISIIMIIMVKY</sequence>
<keyword evidence="5" id="KW-1185">Reference proteome</keyword>
<comment type="caution">
    <text evidence="4">The sequence shown here is derived from an EMBL/GenBank/DDBJ whole genome shotgun (WGS) entry which is preliminary data.</text>
</comment>
<dbReference type="Proteomes" id="UP000050929">
    <property type="component" value="Unassembled WGS sequence"/>
</dbReference>
<dbReference type="CDD" id="cd00093">
    <property type="entry name" value="HTH_XRE"/>
    <property type="match status" value="1"/>
</dbReference>
<dbReference type="InterPro" id="IPR001387">
    <property type="entry name" value="Cro/C1-type_HTH"/>
</dbReference>
<dbReference type="PANTHER" id="PTHR46558:SF4">
    <property type="entry name" value="DNA-BIDING PHAGE PROTEIN"/>
    <property type="match status" value="1"/>
</dbReference>
<gene>
    <name evidence="4" type="ORF">FC72_GL000769</name>
</gene>
<dbReference type="PATRIC" id="fig|1423811.3.peg.779"/>
<dbReference type="AlphaFoldDB" id="A0A0R1IYT8"/>
<feature type="transmembrane region" description="Helical" evidence="2">
    <location>
        <begin position="152"/>
        <end position="170"/>
    </location>
</feature>
<organism evidence="4 5">
    <name type="scientific">Companilactobacillus tucceti DSM 20183</name>
    <dbReference type="NCBI Taxonomy" id="1423811"/>
    <lineage>
        <taxon>Bacteria</taxon>
        <taxon>Bacillati</taxon>
        <taxon>Bacillota</taxon>
        <taxon>Bacilli</taxon>
        <taxon>Lactobacillales</taxon>
        <taxon>Lactobacillaceae</taxon>
        <taxon>Companilactobacillus</taxon>
    </lineage>
</organism>
<dbReference type="OrthoDB" id="9805856at2"/>
<dbReference type="InterPro" id="IPR010982">
    <property type="entry name" value="Lambda_DNA-bd_dom_sf"/>
</dbReference>
<dbReference type="Pfam" id="PF01381">
    <property type="entry name" value="HTH_3"/>
    <property type="match status" value="1"/>
</dbReference>
<feature type="transmembrane region" description="Helical" evidence="2">
    <location>
        <begin position="84"/>
        <end position="106"/>
    </location>
</feature>
<evidence type="ECO:0000256" key="2">
    <source>
        <dbReference type="SAM" id="Phobius"/>
    </source>
</evidence>
<keyword evidence="1" id="KW-0238">DNA-binding</keyword>
<dbReference type="PROSITE" id="PS50943">
    <property type="entry name" value="HTH_CROC1"/>
    <property type="match status" value="1"/>
</dbReference>
<keyword evidence="2" id="KW-1133">Transmembrane helix</keyword>
<protein>
    <recommendedName>
        <fullName evidence="3">HTH cro/C1-type domain-containing protein</fullName>
    </recommendedName>
</protein>
<dbReference type="GO" id="GO:0003677">
    <property type="term" value="F:DNA binding"/>
    <property type="evidence" value="ECO:0007669"/>
    <property type="project" value="UniProtKB-KW"/>
</dbReference>
<evidence type="ECO:0000259" key="3">
    <source>
        <dbReference type="PROSITE" id="PS50943"/>
    </source>
</evidence>
<dbReference type="SMART" id="SM00530">
    <property type="entry name" value="HTH_XRE"/>
    <property type="match status" value="1"/>
</dbReference>
<reference evidence="4 5" key="1">
    <citation type="journal article" date="2015" name="Genome Announc.">
        <title>Expanding the biotechnology potential of lactobacilli through comparative genomics of 213 strains and associated genera.</title>
        <authorList>
            <person name="Sun Z."/>
            <person name="Harris H.M."/>
            <person name="McCann A."/>
            <person name="Guo C."/>
            <person name="Argimon S."/>
            <person name="Zhang W."/>
            <person name="Yang X."/>
            <person name="Jeffery I.B."/>
            <person name="Cooney J.C."/>
            <person name="Kagawa T.F."/>
            <person name="Liu W."/>
            <person name="Song Y."/>
            <person name="Salvetti E."/>
            <person name="Wrobel A."/>
            <person name="Rasinkangas P."/>
            <person name="Parkhill J."/>
            <person name="Rea M.C."/>
            <person name="O'Sullivan O."/>
            <person name="Ritari J."/>
            <person name="Douillard F.P."/>
            <person name="Paul Ross R."/>
            <person name="Yang R."/>
            <person name="Briner A.E."/>
            <person name="Felis G.E."/>
            <person name="de Vos W.M."/>
            <person name="Barrangou R."/>
            <person name="Klaenhammer T.R."/>
            <person name="Caufield P.W."/>
            <person name="Cui Y."/>
            <person name="Zhang H."/>
            <person name="O'Toole P.W."/>
        </authorList>
    </citation>
    <scope>NUCLEOTIDE SEQUENCE [LARGE SCALE GENOMIC DNA]</scope>
    <source>
        <strain evidence="4 5">DSM 20183</strain>
    </source>
</reference>
<dbReference type="PANTHER" id="PTHR46558">
    <property type="entry name" value="TRACRIPTIONAL REGULATORY PROTEIN-RELATED-RELATED"/>
    <property type="match status" value="1"/>
</dbReference>